<sequence>MTEQMSLAVFDPIKAMLAELQKKDFSLVFDHTTPEGEKDLRSWVKRIRGYKGDIARMHKDVKAGALSFGRQVDAIKNELTTGADAIITERMKPLDEIEAKKRADAEAIVEAERVAAEKKEAEELAELKRREEEVAKKEAVIQEKERIEREKRIAAEAAEKARKEAEAKAEREKQAIIDAAAKEIADAEAKVKADAEEKEQIRLADEATARLEKQRTEQAEKRRIENKAHRQEIEIKVAQHLDLIVQNGQITSAIIDAIRDDKIPNVTINY</sequence>
<proteinExistence type="predicted"/>
<evidence type="ECO:0000313" key="2">
    <source>
        <dbReference type="EMBL" id="KKN39457.1"/>
    </source>
</evidence>
<name>A0A0F9QR66_9ZZZZ</name>
<reference evidence="2" key="1">
    <citation type="journal article" date="2015" name="Nature">
        <title>Complex archaea that bridge the gap between prokaryotes and eukaryotes.</title>
        <authorList>
            <person name="Spang A."/>
            <person name="Saw J.H."/>
            <person name="Jorgensen S.L."/>
            <person name="Zaremba-Niedzwiedzka K."/>
            <person name="Martijn J."/>
            <person name="Lind A.E."/>
            <person name="van Eijk R."/>
            <person name="Schleper C."/>
            <person name="Guy L."/>
            <person name="Ettema T.J."/>
        </authorList>
    </citation>
    <scope>NUCLEOTIDE SEQUENCE</scope>
</reference>
<comment type="caution">
    <text evidence="2">The sequence shown here is derived from an EMBL/GenBank/DDBJ whole genome shotgun (WGS) entry which is preliminary data.</text>
</comment>
<dbReference type="AlphaFoldDB" id="A0A0F9QR66"/>
<evidence type="ECO:0000256" key="1">
    <source>
        <dbReference type="SAM" id="Coils"/>
    </source>
</evidence>
<feature type="coiled-coil region" evidence="1">
    <location>
        <begin position="111"/>
        <end position="204"/>
    </location>
</feature>
<accession>A0A0F9QR66</accession>
<dbReference type="EMBL" id="LAZR01001763">
    <property type="protein sequence ID" value="KKN39457.1"/>
    <property type="molecule type" value="Genomic_DNA"/>
</dbReference>
<gene>
    <name evidence="2" type="ORF">LCGC14_0743270</name>
</gene>
<organism evidence="2">
    <name type="scientific">marine sediment metagenome</name>
    <dbReference type="NCBI Taxonomy" id="412755"/>
    <lineage>
        <taxon>unclassified sequences</taxon>
        <taxon>metagenomes</taxon>
        <taxon>ecological metagenomes</taxon>
    </lineage>
</organism>
<protein>
    <submittedName>
        <fullName evidence="2">Uncharacterized protein</fullName>
    </submittedName>
</protein>
<keyword evidence="1" id="KW-0175">Coiled coil</keyword>